<dbReference type="InterPro" id="IPR025965">
    <property type="entry name" value="FlgD/Vpr_Ig-like"/>
</dbReference>
<dbReference type="GO" id="GO:0004252">
    <property type="term" value="F:serine-type endopeptidase activity"/>
    <property type="evidence" value="ECO:0007669"/>
    <property type="project" value="UniProtKB-UniRule"/>
</dbReference>
<evidence type="ECO:0000256" key="4">
    <source>
        <dbReference type="ARBA" id="ARBA00022825"/>
    </source>
</evidence>
<dbReference type="PROSITE" id="PS00138">
    <property type="entry name" value="SUBTILASE_SER"/>
    <property type="match status" value="1"/>
</dbReference>
<dbReference type="InterPro" id="IPR011519">
    <property type="entry name" value="UnbV_ASPIC"/>
</dbReference>
<gene>
    <name evidence="11" type="ORF">KDA27_15400</name>
</gene>
<dbReference type="PANTHER" id="PTHR16026">
    <property type="entry name" value="CARTILAGE ACIDIC PROTEIN 1"/>
    <property type="match status" value="1"/>
</dbReference>
<dbReference type="Pfam" id="PF07593">
    <property type="entry name" value="UnbV_ASPIC"/>
    <property type="match status" value="1"/>
</dbReference>
<dbReference type="InterPro" id="IPR023828">
    <property type="entry name" value="Peptidase_S8_Ser-AS"/>
</dbReference>
<feature type="domain" description="Peptidase S8/S53" evidence="8">
    <location>
        <begin position="210"/>
        <end position="470"/>
    </location>
</feature>
<dbReference type="Gene3D" id="3.40.50.200">
    <property type="entry name" value="Peptidase S8/S53 domain"/>
    <property type="match status" value="1"/>
</dbReference>
<dbReference type="PROSITE" id="PS00137">
    <property type="entry name" value="SUBTILASE_HIS"/>
    <property type="match status" value="1"/>
</dbReference>
<dbReference type="InterPro" id="IPR000209">
    <property type="entry name" value="Peptidase_S8/S53_dom"/>
</dbReference>
<evidence type="ECO:0000259" key="8">
    <source>
        <dbReference type="Pfam" id="PF00082"/>
    </source>
</evidence>
<dbReference type="InterPro" id="IPR022398">
    <property type="entry name" value="Peptidase_S8_His-AS"/>
</dbReference>
<dbReference type="InterPro" id="IPR028994">
    <property type="entry name" value="Integrin_alpha_N"/>
</dbReference>
<dbReference type="AlphaFoldDB" id="A0A956SE56"/>
<dbReference type="EMBL" id="JAGQHS010000086">
    <property type="protein sequence ID" value="MCA9757190.1"/>
    <property type="molecule type" value="Genomic_DNA"/>
</dbReference>
<keyword evidence="1 5" id="KW-0645">Protease</keyword>
<evidence type="ECO:0000256" key="2">
    <source>
        <dbReference type="ARBA" id="ARBA00022729"/>
    </source>
</evidence>
<reference evidence="11" key="1">
    <citation type="submission" date="2020-04" db="EMBL/GenBank/DDBJ databases">
        <authorList>
            <person name="Zhang T."/>
        </authorList>
    </citation>
    <scope>NUCLEOTIDE SEQUENCE</scope>
    <source>
        <strain evidence="11">HKST-UBA02</strain>
    </source>
</reference>
<comment type="caution">
    <text evidence="11">The sequence shown here is derived from an EMBL/GenBank/DDBJ whole genome shotgun (WGS) entry which is preliminary data.</text>
</comment>
<reference evidence="11" key="2">
    <citation type="journal article" date="2021" name="Microbiome">
        <title>Successional dynamics and alternative stable states in a saline activated sludge microbial community over 9 years.</title>
        <authorList>
            <person name="Wang Y."/>
            <person name="Ye J."/>
            <person name="Ju F."/>
            <person name="Liu L."/>
            <person name="Boyd J.A."/>
            <person name="Deng Y."/>
            <person name="Parks D.H."/>
            <person name="Jiang X."/>
            <person name="Yin X."/>
            <person name="Woodcroft B.J."/>
            <person name="Tyson G.W."/>
            <person name="Hugenholtz P."/>
            <person name="Polz M.F."/>
            <person name="Zhang T."/>
        </authorList>
    </citation>
    <scope>NUCLEOTIDE SEQUENCE</scope>
    <source>
        <strain evidence="11">HKST-UBA02</strain>
    </source>
</reference>
<protein>
    <submittedName>
        <fullName evidence="11">VCBS repeat-containing protein</fullName>
    </submittedName>
</protein>
<dbReference type="InterPro" id="IPR027039">
    <property type="entry name" value="Crtac1"/>
</dbReference>
<keyword evidence="4 5" id="KW-0720">Serine protease</keyword>
<proteinExistence type="inferred from homology"/>
<dbReference type="InterPro" id="IPR015500">
    <property type="entry name" value="Peptidase_S8_subtilisin-rel"/>
</dbReference>
<dbReference type="PROSITE" id="PS51892">
    <property type="entry name" value="SUBTILASE"/>
    <property type="match status" value="1"/>
</dbReference>
<dbReference type="InterPro" id="IPR013517">
    <property type="entry name" value="FG-GAP"/>
</dbReference>
<dbReference type="SUPFAM" id="SSF52743">
    <property type="entry name" value="Subtilisin-like"/>
    <property type="match status" value="1"/>
</dbReference>
<dbReference type="Gene3D" id="2.60.40.4070">
    <property type="match status" value="1"/>
</dbReference>
<feature type="active site" description="Charge relay system" evidence="5">
    <location>
        <position position="250"/>
    </location>
</feature>
<feature type="domain" description="FlgD/Vpr Ig-like" evidence="10">
    <location>
        <begin position="956"/>
        <end position="1010"/>
    </location>
</feature>
<dbReference type="InterPro" id="IPR036852">
    <property type="entry name" value="Peptidase_S8/S53_dom_sf"/>
</dbReference>
<feature type="domain" description="ASPIC/UnbV" evidence="9">
    <location>
        <begin position="845"/>
        <end position="907"/>
    </location>
</feature>
<dbReference type="Gene3D" id="2.130.10.130">
    <property type="entry name" value="Integrin alpha, N-terminal"/>
    <property type="match status" value="1"/>
</dbReference>
<evidence type="ECO:0000259" key="9">
    <source>
        <dbReference type="Pfam" id="PF07593"/>
    </source>
</evidence>
<name>A0A956SE56_UNCEI</name>
<dbReference type="Pfam" id="PF13860">
    <property type="entry name" value="FlgD_ig"/>
    <property type="match status" value="1"/>
</dbReference>
<keyword evidence="2" id="KW-0732">Signal</keyword>
<dbReference type="Pfam" id="PF13517">
    <property type="entry name" value="FG-GAP_3"/>
    <property type="match status" value="3"/>
</dbReference>
<organism evidence="11 12">
    <name type="scientific">Eiseniibacteriota bacterium</name>
    <dbReference type="NCBI Taxonomy" id="2212470"/>
    <lineage>
        <taxon>Bacteria</taxon>
        <taxon>Candidatus Eiseniibacteriota</taxon>
    </lineage>
</organism>
<dbReference type="PRINTS" id="PR00723">
    <property type="entry name" value="SUBTILISIN"/>
</dbReference>
<sequence length="1024" mass="108080">MNDQKGISMLRTHSTREPLSRRTGAQSQGLRRLGDIASLVLLPAALVAIPNLASADAPETPRTTPAPAQRIVFQLTEEAQGALQVDLASQGRTGLTSLDARLSALRPASIQPVFADVATSAAKSAAGLDRIYVLEYDAATSPQLAAEMAEDPHVVYAEPDIIHSATATWPNDPDVGQQWGHHVPDFPLSWTQDSDGDSDVAWDYETGDPNVTIAILDTGVDYDHEDLTDRIVAGWDYVNNDSDPFDDEGHGTACAGIAAASGDNGIGIAGVVWNCSIMPVKVLDETGHGASTWIANGITYATDHGANVISMSLGSDTPSTTIMNAANYAWSNGLILLASSGNDNVATVGYPAGFSNVMAVGAMSPCLERKNPGSCDGESWWGSNYGTGLDFLAPGVEIYTTDISGAGGYFVIDYYEHFNGTSSACPFAAGSAALVWSYLPTLTNAELRDLLRLSATDMYTPGWDNETGYGHINPASAVQAYYLVDGTGGLAGSAASIGVAWSDVDDDGDADLYVVNDGAANKYYRNDDGTFVDATSGLLGDSGAGASAAFGDADDDGDLDLYLARDGANTFLRNDGGTFVDATVAPLDNADIGTTTSWIDYDNDGDLDLYAGNDGSANIILRNDSGVFTDVTALPLGNTRPNGGFAWGDFNADGFMDLYIANTGQNRLLRNDGSGVFTNVTGGLGDAVTGRGTSWGDVDNDGDMDLFVANFEGENRLWINDGDGTSFTDIAVGTALADARDTRGSFFADFDNDGWVDLFTTNADGMNQLWRNESGQWFTSVAGLGPIADASDGRGTAWADFDRDGDIDWFVANADGANVFIRNDSPATRHWIRVKLSGNASNDRGIGARVRVVAGGLSQIREITAGNGHRAQDETIAQFGLAAATVIDSLVVTWPSGTIDVVEGLATVDAEVLFVEGQGIGTTAVDPVVPTSDSLLAQNAPNPFSDGTAIRFRIEADQQVTLEVFTADGRLVRNLVDGDRRAGEHLAVWDRKDARGNQTPSGVYYYRLKLADGTESARRLVIVD</sequence>
<evidence type="ECO:0000256" key="5">
    <source>
        <dbReference type="PROSITE-ProRule" id="PRU01240"/>
    </source>
</evidence>
<keyword evidence="3 5" id="KW-0378">Hydrolase</keyword>
<dbReference type="NCBIfam" id="TIGR04183">
    <property type="entry name" value="Por_Secre_tail"/>
    <property type="match status" value="1"/>
</dbReference>
<evidence type="ECO:0000313" key="12">
    <source>
        <dbReference type="Proteomes" id="UP000739538"/>
    </source>
</evidence>
<dbReference type="SUPFAM" id="SSF69318">
    <property type="entry name" value="Integrin alpha N-terminal domain"/>
    <property type="match status" value="1"/>
</dbReference>
<dbReference type="InterPro" id="IPR026444">
    <property type="entry name" value="Secre_tail"/>
</dbReference>
<feature type="region of interest" description="Disordered" evidence="7">
    <location>
        <begin position="1"/>
        <end position="27"/>
    </location>
</feature>
<evidence type="ECO:0000259" key="10">
    <source>
        <dbReference type="Pfam" id="PF13860"/>
    </source>
</evidence>
<evidence type="ECO:0000256" key="6">
    <source>
        <dbReference type="RuleBase" id="RU003355"/>
    </source>
</evidence>
<dbReference type="PANTHER" id="PTHR16026:SF0">
    <property type="entry name" value="CARTILAGE ACIDIC PROTEIN 1"/>
    <property type="match status" value="1"/>
</dbReference>
<feature type="active site" description="Charge relay system" evidence="5">
    <location>
        <position position="422"/>
    </location>
</feature>
<dbReference type="Proteomes" id="UP000739538">
    <property type="component" value="Unassembled WGS sequence"/>
</dbReference>
<evidence type="ECO:0000256" key="3">
    <source>
        <dbReference type="ARBA" id="ARBA00022801"/>
    </source>
</evidence>
<dbReference type="Pfam" id="PF00082">
    <property type="entry name" value="Peptidase_S8"/>
    <property type="match status" value="1"/>
</dbReference>
<comment type="similarity">
    <text evidence="5 6">Belongs to the peptidase S8 family.</text>
</comment>
<evidence type="ECO:0000313" key="11">
    <source>
        <dbReference type="EMBL" id="MCA9757190.1"/>
    </source>
</evidence>
<evidence type="ECO:0000256" key="7">
    <source>
        <dbReference type="SAM" id="MobiDB-lite"/>
    </source>
</evidence>
<dbReference type="PROSITE" id="PS00136">
    <property type="entry name" value="SUBTILASE_ASP"/>
    <property type="match status" value="1"/>
</dbReference>
<feature type="active site" description="Charge relay system" evidence="5">
    <location>
        <position position="217"/>
    </location>
</feature>
<accession>A0A956SE56</accession>
<dbReference type="GO" id="GO:0006508">
    <property type="term" value="P:proteolysis"/>
    <property type="evidence" value="ECO:0007669"/>
    <property type="project" value="UniProtKB-KW"/>
</dbReference>
<evidence type="ECO:0000256" key="1">
    <source>
        <dbReference type="ARBA" id="ARBA00022670"/>
    </source>
</evidence>
<dbReference type="InterPro" id="IPR023827">
    <property type="entry name" value="Peptidase_S8_Asp-AS"/>
</dbReference>